<comment type="caution">
    <text evidence="2">The sequence shown here is derived from an EMBL/GenBank/DDBJ whole genome shotgun (WGS) entry which is preliminary data.</text>
</comment>
<dbReference type="EMBL" id="JBHTAP010000002">
    <property type="protein sequence ID" value="MFC7236612.1"/>
    <property type="molecule type" value="Genomic_DNA"/>
</dbReference>
<dbReference type="RefSeq" id="WP_276236307.1">
    <property type="nucleotide sequence ID" value="NZ_CP119803.1"/>
</dbReference>
<feature type="region of interest" description="Disordered" evidence="1">
    <location>
        <begin position="872"/>
        <end position="934"/>
    </location>
</feature>
<accession>A0ABD5ZT60</accession>
<evidence type="ECO:0000256" key="1">
    <source>
        <dbReference type="SAM" id="MobiDB-lite"/>
    </source>
</evidence>
<sequence length="968" mass="104241">MVDPGLVCVRPAERRPASYSATIGPRVSEWLPDLLERLLDETAGIVHAALAEYDLGATRSGRIPAGFTSHLRERGIDAHGGLYADRITAYATRFGPTATATGQHGHQERQLRRQLTQLAAPGGISWGDGWAAALRRGPVAVHEVAEYTPTLRIGLTDEWLDTRRQTAARSLRALTILADAVHIELVVDSGALAATLRRRHGKQLAEHADLTALDAGSRGGGHEPAPDREAIATAHQWVTQVRDGTGPVAMIAALVAADGHERTLAALAADPAVAPAQATLYVYARRLAEAGLVEYERHTGRNDSSVVRLTAAGVAASQYIAADGQTVRDPWQSQLDGQCIDTHIDSPSTVDDRSVGGQRVEDAQLSEDAPIDGPSVEAHLASMGDPDETDRWTQWLTGPSTAVDGHVVHRRTTAPLATGADVALAPGPTLNWHEEDGGDARVGYISQAHDDELLVMVQYALDPLATLGRIAASVCSPRVFARCLDDEQVGEAFEALFADFERELAELSLDTEPTTTDMLVDGLQAGWVSPTERDRDALADRWLGVRAHLLERVGQLTGPPGHRGDPDARGRVFAALHGLTASMTSLLYAAGYTPVINVRVPQTATLQEDRHYRRAFLDFCRYTIPKHAVYESETGWHSWFRQVADPDAVGWDTDKLSARLPPGLDPDSPMANPTTKWVLSGPGIDTFQDGIRRAIGAEQRRLRTRADGEGAPPALDIAIADASHPDALDAIIETLAEAKGFRVPETPSQAPAPIAQLRRRLTRVLGCDDRAGCPPQHVADALLRLRAPAQPRPLRAGDIDATLARLPAACVVPDAPDTSGRILQCMLASDGPCGRKQALERLGIHPNTWDRRLRGLRERGLVTAVEGEGYVQYEATLSTPEEATTEPDQSRKPNRDPAATAAPHRRSAQRTERRRHEAPSWSGMPPGGAPPLAAALSPATRVVRLARPVGMPLDERMAMEVDNTALSG</sequence>
<dbReference type="AlphaFoldDB" id="A0ABD5ZT60"/>
<name>A0ABD5ZT60_9EURY</name>
<dbReference type="GeneID" id="79268351"/>
<feature type="region of interest" description="Disordered" evidence="1">
    <location>
        <begin position="207"/>
        <end position="226"/>
    </location>
</feature>
<proteinExistence type="predicted"/>
<evidence type="ECO:0000313" key="2">
    <source>
        <dbReference type="EMBL" id="MFC7236612.1"/>
    </source>
</evidence>
<organism evidence="2 3">
    <name type="scientific">Halosegnis marinus</name>
    <dbReference type="NCBI Taxonomy" id="3034023"/>
    <lineage>
        <taxon>Archaea</taxon>
        <taxon>Methanobacteriati</taxon>
        <taxon>Methanobacteriota</taxon>
        <taxon>Stenosarchaea group</taxon>
        <taxon>Halobacteria</taxon>
        <taxon>Halobacteriales</taxon>
        <taxon>Natronomonadaceae</taxon>
        <taxon>Halosegnis</taxon>
    </lineage>
</organism>
<keyword evidence="3" id="KW-1185">Reference proteome</keyword>
<gene>
    <name evidence="2" type="ORF">ACFQJ4_15030</name>
</gene>
<protein>
    <submittedName>
        <fullName evidence="2">Uncharacterized protein</fullName>
    </submittedName>
</protein>
<feature type="compositionally biased region" description="Basic and acidic residues" evidence="1">
    <location>
        <begin position="909"/>
        <end position="918"/>
    </location>
</feature>
<reference evidence="2 3" key="1">
    <citation type="journal article" date="2019" name="Int. J. Syst. Evol. Microbiol.">
        <title>The Global Catalogue of Microorganisms (GCM) 10K type strain sequencing project: providing services to taxonomists for standard genome sequencing and annotation.</title>
        <authorList>
            <consortium name="The Broad Institute Genomics Platform"/>
            <consortium name="The Broad Institute Genome Sequencing Center for Infectious Disease"/>
            <person name="Wu L."/>
            <person name="Ma J."/>
        </authorList>
    </citation>
    <scope>NUCLEOTIDE SEQUENCE [LARGE SCALE GENOMIC DNA]</scope>
    <source>
        <strain evidence="2 3">DT85</strain>
    </source>
</reference>
<evidence type="ECO:0000313" key="3">
    <source>
        <dbReference type="Proteomes" id="UP001596398"/>
    </source>
</evidence>
<dbReference type="Proteomes" id="UP001596398">
    <property type="component" value="Unassembled WGS sequence"/>
</dbReference>